<dbReference type="CDD" id="cd04301">
    <property type="entry name" value="NAT_SF"/>
    <property type="match status" value="1"/>
</dbReference>
<dbReference type="Gene3D" id="3.40.630.30">
    <property type="match status" value="1"/>
</dbReference>
<dbReference type="InterPro" id="IPR016181">
    <property type="entry name" value="Acyl_CoA_acyltransferase"/>
</dbReference>
<feature type="domain" description="N-acetyltransferase" evidence="1">
    <location>
        <begin position="3"/>
        <end position="149"/>
    </location>
</feature>
<keyword evidence="3" id="KW-1185">Reference proteome</keyword>
<dbReference type="SUPFAM" id="SSF55729">
    <property type="entry name" value="Acyl-CoA N-acyltransferases (Nat)"/>
    <property type="match status" value="1"/>
</dbReference>
<dbReference type="Proteomes" id="UP000596252">
    <property type="component" value="Chromosome"/>
</dbReference>
<gene>
    <name evidence="2" type="ORF">JQC75_07705</name>
</gene>
<evidence type="ECO:0000313" key="3">
    <source>
        <dbReference type="Proteomes" id="UP000596252"/>
    </source>
</evidence>
<dbReference type="InterPro" id="IPR000182">
    <property type="entry name" value="GNAT_dom"/>
</dbReference>
<accession>A0ABX7G8R8</accession>
<sequence>MNTDIAPVTKADLEAVMQLVREVAQQDVLPLFSHEGQETFLNRVLPDVETTFDSSKFIALKASQGSKLVGFAALREGNFLTHLFVDKSVQGSGLGKTLLSTLLESTEASEVSLCSSVNAVGFYQHLGFFPTGPQAQKNGVRFVPMSIKR</sequence>
<proteinExistence type="predicted"/>
<dbReference type="PANTHER" id="PTHR43451:SF1">
    <property type="entry name" value="ACETYLTRANSFERASE"/>
    <property type="match status" value="1"/>
</dbReference>
<evidence type="ECO:0000313" key="2">
    <source>
        <dbReference type="EMBL" id="QRH03612.1"/>
    </source>
</evidence>
<protein>
    <submittedName>
        <fullName evidence="2">GNAT family N-acetyltransferase</fullName>
    </submittedName>
</protein>
<evidence type="ECO:0000259" key="1">
    <source>
        <dbReference type="PROSITE" id="PS51186"/>
    </source>
</evidence>
<dbReference type="InterPro" id="IPR052564">
    <property type="entry name" value="N-acetyltrans/Recomb-assoc"/>
</dbReference>
<dbReference type="Pfam" id="PF13673">
    <property type="entry name" value="Acetyltransf_10"/>
    <property type="match status" value="1"/>
</dbReference>
<dbReference type="EMBL" id="CP069213">
    <property type="protein sequence ID" value="QRH03612.1"/>
    <property type="molecule type" value="Genomic_DNA"/>
</dbReference>
<dbReference type="PANTHER" id="PTHR43451">
    <property type="entry name" value="ACETYLTRANSFERASE (GNAT) FAMILY PROTEIN"/>
    <property type="match status" value="1"/>
</dbReference>
<name>A0ABX7G8R8_9GAMM</name>
<reference evidence="2 3" key="1">
    <citation type="journal article" date="2012" name="Antonie Van Leeuwenhoek">
        <title>Shewanella litorisediminis sp. nov., a gammaproteobacterium isolated from a tidal flat sediment.</title>
        <authorList>
            <person name="Lee M.H."/>
            <person name="Yoon J.H."/>
        </authorList>
    </citation>
    <scope>NUCLEOTIDE SEQUENCE [LARGE SCALE GENOMIC DNA]</scope>
    <source>
        <strain evidence="2 3">SMK1-12</strain>
    </source>
</reference>
<dbReference type="PROSITE" id="PS51186">
    <property type="entry name" value="GNAT"/>
    <property type="match status" value="1"/>
</dbReference>
<organism evidence="2 3">
    <name type="scientific">Shewanella litorisediminis</name>
    <dbReference type="NCBI Taxonomy" id="1173586"/>
    <lineage>
        <taxon>Bacteria</taxon>
        <taxon>Pseudomonadati</taxon>
        <taxon>Pseudomonadota</taxon>
        <taxon>Gammaproteobacteria</taxon>
        <taxon>Alteromonadales</taxon>
        <taxon>Shewanellaceae</taxon>
        <taxon>Shewanella</taxon>
    </lineage>
</organism>